<reference evidence="2 3" key="1">
    <citation type="submission" date="2017-09" db="EMBL/GenBank/DDBJ databases">
        <title>Large-scale bioinformatics analysis of Bacillus genomes uncovers conserved roles of natural products in bacterial physiology.</title>
        <authorList>
            <consortium name="Agbiome Team Llc"/>
            <person name="Bleich R.M."/>
            <person name="Kirk G.J."/>
            <person name="Santa Maria K.C."/>
            <person name="Allen S.E."/>
            <person name="Farag S."/>
            <person name="Shank E.A."/>
            <person name="Bowers A."/>
        </authorList>
    </citation>
    <scope>NUCLEOTIDE SEQUENCE [LARGE SCALE GENOMIC DNA]</scope>
    <source>
        <strain evidence="2 3">AFS005140</strain>
    </source>
</reference>
<comment type="caution">
    <text evidence="2">The sequence shown here is derived from an EMBL/GenBank/DDBJ whole genome shotgun (WGS) entry which is preliminary data.</text>
</comment>
<keyword evidence="1" id="KW-0812">Transmembrane</keyword>
<proteinExistence type="predicted"/>
<organism evidence="2 3">
    <name type="scientific">Bacillus thuringiensis</name>
    <dbReference type="NCBI Taxonomy" id="1428"/>
    <lineage>
        <taxon>Bacteria</taxon>
        <taxon>Bacillati</taxon>
        <taxon>Bacillota</taxon>
        <taxon>Bacilli</taxon>
        <taxon>Bacillales</taxon>
        <taxon>Bacillaceae</taxon>
        <taxon>Bacillus</taxon>
        <taxon>Bacillus cereus group</taxon>
    </lineage>
</organism>
<feature type="transmembrane region" description="Helical" evidence="1">
    <location>
        <begin position="20"/>
        <end position="37"/>
    </location>
</feature>
<feature type="transmembrane region" description="Helical" evidence="1">
    <location>
        <begin position="43"/>
        <end position="63"/>
    </location>
</feature>
<sequence>MLLEKVSGLLVGTLGVEKSVALAIAGLIASGGVWYAAVAYPFLAPFVATIQGVIAVAGTGAVVGW</sequence>
<evidence type="ECO:0000256" key="1">
    <source>
        <dbReference type="SAM" id="Phobius"/>
    </source>
</evidence>
<keyword evidence="1" id="KW-1133">Transmembrane helix</keyword>
<protein>
    <submittedName>
        <fullName evidence="2">Uncharacterized protein</fullName>
    </submittedName>
</protein>
<dbReference type="Proteomes" id="UP000219897">
    <property type="component" value="Unassembled WGS sequence"/>
</dbReference>
<dbReference type="RefSeq" id="WP_043939153.1">
    <property type="nucleotide sequence ID" value="NZ_JBNSYV010000031.1"/>
</dbReference>
<name>A0ABD6S6H6_BACTU</name>
<keyword evidence="1" id="KW-0472">Membrane</keyword>
<accession>A0ABD6S6H6</accession>
<evidence type="ECO:0000313" key="2">
    <source>
        <dbReference type="EMBL" id="PER46296.1"/>
    </source>
</evidence>
<dbReference type="EMBL" id="NTYF01000117">
    <property type="protein sequence ID" value="PER46296.1"/>
    <property type="molecule type" value="Genomic_DNA"/>
</dbReference>
<gene>
    <name evidence="2" type="ORF">CN495_26150</name>
</gene>
<evidence type="ECO:0000313" key="3">
    <source>
        <dbReference type="Proteomes" id="UP000219897"/>
    </source>
</evidence>
<dbReference type="AlphaFoldDB" id="A0ABD6S6H6"/>